<dbReference type="EMBL" id="MHWW01000005">
    <property type="protein sequence ID" value="OHB15864.1"/>
    <property type="molecule type" value="Genomic_DNA"/>
</dbReference>
<evidence type="ECO:0000256" key="1">
    <source>
        <dbReference type="SAM" id="MobiDB-lite"/>
    </source>
</evidence>
<organism evidence="3 4">
    <name type="scientific">Candidatus Zambryskibacteria bacterium RIFOXYC1_FULL_39_10</name>
    <dbReference type="NCBI Taxonomy" id="1802779"/>
    <lineage>
        <taxon>Bacteria</taxon>
        <taxon>Candidatus Zambryskiibacteriota</taxon>
    </lineage>
</organism>
<sequence>MYKTALARQKRNKKIYKKFVMSFSKFARQTKKIEKVSIKFATIMLLLTMNVVMFNIPITNAFYNDTESATGNTFQAAMLDFRLTKSSFSGFVGKEYKGEKDVATIAVPITGSLGMQYNVFASSTSPICDQFTLNAERNEVLVYSGPISGFNLSTSTEFGTFDLEFDLPVDAPVTQEDLCQADLIFQAWRENIDTPEQSGYFDIEILSLNLKAKTIVLNEILANPNPTYPYPANREFIELKNNGNLPVDVAGWKVSEMTAGGVENKYTITTATTGSYRAIPYGGSTIIPAGGWLVLLLSGTTALNNDGDTVRLYNGDDNKLDEYSYLTTKYGFTDARYLDGVGDWVDPYPTPNMTNILEADSALISILNSILESDAFSISPDIATTTPEIIETSTSTTEIVALPPFKEEEIVATTTSEVVLDVIVEEPAVVIPPDLEITPPDPLLQSDSAPATPDKQEGESEIPSPDQGEGQGGVLEPIIESVPVIETPAPVEPPSTE</sequence>
<dbReference type="Pfam" id="PF00932">
    <property type="entry name" value="LTD"/>
    <property type="match status" value="1"/>
</dbReference>
<dbReference type="InterPro" id="IPR001322">
    <property type="entry name" value="Lamin_tail_dom"/>
</dbReference>
<evidence type="ECO:0000313" key="4">
    <source>
        <dbReference type="Proteomes" id="UP000177697"/>
    </source>
</evidence>
<dbReference type="AlphaFoldDB" id="A0A1G2V2L9"/>
<dbReference type="InterPro" id="IPR036415">
    <property type="entry name" value="Lamin_tail_dom_sf"/>
</dbReference>
<feature type="region of interest" description="Disordered" evidence="1">
    <location>
        <begin position="433"/>
        <end position="497"/>
    </location>
</feature>
<proteinExistence type="predicted"/>
<evidence type="ECO:0000313" key="3">
    <source>
        <dbReference type="EMBL" id="OHB15864.1"/>
    </source>
</evidence>
<feature type="domain" description="LTD" evidence="2">
    <location>
        <begin position="204"/>
        <end position="327"/>
    </location>
</feature>
<dbReference type="PROSITE" id="PS51841">
    <property type="entry name" value="LTD"/>
    <property type="match status" value="1"/>
</dbReference>
<accession>A0A1G2V2L9</accession>
<dbReference type="SUPFAM" id="SSF74853">
    <property type="entry name" value="Lamin A/C globular tail domain"/>
    <property type="match status" value="1"/>
</dbReference>
<comment type="caution">
    <text evidence="3">The sequence shown here is derived from an EMBL/GenBank/DDBJ whole genome shotgun (WGS) entry which is preliminary data.</text>
</comment>
<gene>
    <name evidence="3" type="ORF">A2431_01225</name>
</gene>
<reference evidence="3 4" key="1">
    <citation type="journal article" date="2016" name="Nat. Commun.">
        <title>Thousands of microbial genomes shed light on interconnected biogeochemical processes in an aquifer system.</title>
        <authorList>
            <person name="Anantharaman K."/>
            <person name="Brown C.T."/>
            <person name="Hug L.A."/>
            <person name="Sharon I."/>
            <person name="Castelle C.J."/>
            <person name="Probst A.J."/>
            <person name="Thomas B.C."/>
            <person name="Singh A."/>
            <person name="Wilkins M.J."/>
            <person name="Karaoz U."/>
            <person name="Brodie E.L."/>
            <person name="Williams K.H."/>
            <person name="Hubbard S.S."/>
            <person name="Banfield J.F."/>
        </authorList>
    </citation>
    <scope>NUCLEOTIDE SEQUENCE [LARGE SCALE GENOMIC DNA]</scope>
</reference>
<protein>
    <recommendedName>
        <fullName evidence="2">LTD domain-containing protein</fullName>
    </recommendedName>
</protein>
<name>A0A1G2V2L9_9BACT</name>
<dbReference type="Proteomes" id="UP000177697">
    <property type="component" value="Unassembled WGS sequence"/>
</dbReference>
<evidence type="ECO:0000259" key="2">
    <source>
        <dbReference type="PROSITE" id="PS51841"/>
    </source>
</evidence>